<evidence type="ECO:0000313" key="3">
    <source>
        <dbReference type="EMBL" id="QEX19795.1"/>
    </source>
</evidence>
<evidence type="ECO:0000313" key="4">
    <source>
        <dbReference type="Proteomes" id="UP000326202"/>
    </source>
</evidence>
<dbReference type="InterPro" id="IPR006442">
    <property type="entry name" value="Antitoxin_Phd/YefM"/>
</dbReference>
<dbReference type="SUPFAM" id="SSF143120">
    <property type="entry name" value="YefM-like"/>
    <property type="match status" value="1"/>
</dbReference>
<name>A0A5J6MSW7_9PROT</name>
<dbReference type="Pfam" id="PF02604">
    <property type="entry name" value="PhdYeFM_antitox"/>
    <property type="match status" value="1"/>
</dbReference>
<dbReference type="InterPro" id="IPR036165">
    <property type="entry name" value="YefM-like_sf"/>
</dbReference>
<gene>
    <name evidence="3" type="ORF">FRZ44_51100</name>
</gene>
<sequence length="83" mass="9504">MDEKTISLRDANQQFAEIVRQVESGQTYIVTRRGEPVARIEPVSKKRKLTPAQEAAWKRVRRVMEKGFDLGGKAPSRKDIHGR</sequence>
<proteinExistence type="inferred from homology"/>
<organism evidence="3 4">
    <name type="scientific">Hypericibacter terrae</name>
    <dbReference type="NCBI Taxonomy" id="2602015"/>
    <lineage>
        <taxon>Bacteria</taxon>
        <taxon>Pseudomonadati</taxon>
        <taxon>Pseudomonadota</taxon>
        <taxon>Alphaproteobacteria</taxon>
        <taxon>Rhodospirillales</taxon>
        <taxon>Dongiaceae</taxon>
        <taxon>Hypericibacter</taxon>
    </lineage>
</organism>
<accession>A0A5J6MSW7</accession>
<dbReference type="NCBIfam" id="TIGR01552">
    <property type="entry name" value="phd_fam"/>
    <property type="match status" value="1"/>
</dbReference>
<dbReference type="OrthoDB" id="7276624at2"/>
<comment type="similarity">
    <text evidence="1 2">Belongs to the phD/YefM antitoxin family.</text>
</comment>
<dbReference type="Gene3D" id="3.40.1620.10">
    <property type="entry name" value="YefM-like domain"/>
    <property type="match status" value="1"/>
</dbReference>
<evidence type="ECO:0000256" key="2">
    <source>
        <dbReference type="RuleBase" id="RU362080"/>
    </source>
</evidence>
<protein>
    <recommendedName>
        <fullName evidence="2">Antitoxin</fullName>
    </recommendedName>
</protein>
<keyword evidence="4" id="KW-1185">Reference proteome</keyword>
<dbReference type="Proteomes" id="UP000326202">
    <property type="component" value="Chromosome"/>
</dbReference>
<dbReference type="EMBL" id="CP042906">
    <property type="protein sequence ID" value="QEX19795.1"/>
    <property type="molecule type" value="Genomic_DNA"/>
</dbReference>
<comment type="function">
    <text evidence="2">Antitoxin component of a type II toxin-antitoxin (TA) system.</text>
</comment>
<dbReference type="KEGG" id="htq:FRZ44_51100"/>
<reference evidence="3 4" key="1">
    <citation type="submission" date="2019-08" db="EMBL/GenBank/DDBJ databases">
        <title>Hyperibacter terrae gen. nov., sp. nov. and Hyperibacter viscosus sp. nov., two new members in the family Rhodospirillaceae isolated from the rhizosphere of Hypericum perforatum.</title>
        <authorList>
            <person name="Noviana Z."/>
        </authorList>
    </citation>
    <scope>NUCLEOTIDE SEQUENCE [LARGE SCALE GENOMIC DNA]</scope>
    <source>
        <strain evidence="3 4">R5913</strain>
    </source>
</reference>
<evidence type="ECO:0000256" key="1">
    <source>
        <dbReference type="ARBA" id="ARBA00009981"/>
    </source>
</evidence>
<dbReference type="RefSeq" id="WP_151179827.1">
    <property type="nucleotide sequence ID" value="NZ_CP042906.1"/>
</dbReference>
<dbReference type="AlphaFoldDB" id="A0A5J6MSW7"/>